<proteinExistence type="predicted"/>
<evidence type="ECO:0000256" key="3">
    <source>
        <dbReference type="ARBA" id="ARBA00023163"/>
    </source>
</evidence>
<dbReference type="Gene3D" id="2.40.50.1060">
    <property type="match status" value="1"/>
</dbReference>
<keyword evidence="3" id="KW-0804">Transcription</keyword>
<keyword evidence="2" id="KW-0240">DNA-directed RNA polymerase</keyword>
<dbReference type="PANTHER" id="PTHR12709">
    <property type="entry name" value="DNA-DIRECTED RNA POLYMERASE II, III"/>
    <property type="match status" value="1"/>
</dbReference>
<evidence type="ECO:0000256" key="2">
    <source>
        <dbReference type="ARBA" id="ARBA00022478"/>
    </source>
</evidence>
<dbReference type="Gene3D" id="3.30.1490.120">
    <property type="entry name" value="RNA polymerase Rpb7-like, N-terminal domain"/>
    <property type="match status" value="1"/>
</dbReference>
<dbReference type="PANTHER" id="PTHR12709:SF5">
    <property type="entry name" value="DNA-DIRECTED RNA POLYMERASE I SUBUNIT RPA43"/>
    <property type="match status" value="1"/>
</dbReference>
<organism evidence="5">
    <name type="scientific">Homalodisca liturata</name>
    <dbReference type="NCBI Taxonomy" id="320908"/>
    <lineage>
        <taxon>Eukaryota</taxon>
        <taxon>Metazoa</taxon>
        <taxon>Ecdysozoa</taxon>
        <taxon>Arthropoda</taxon>
        <taxon>Hexapoda</taxon>
        <taxon>Insecta</taxon>
        <taxon>Pterygota</taxon>
        <taxon>Neoptera</taxon>
        <taxon>Paraneoptera</taxon>
        <taxon>Hemiptera</taxon>
        <taxon>Auchenorrhyncha</taxon>
        <taxon>Membracoidea</taxon>
        <taxon>Cicadellidae</taxon>
        <taxon>Cicadellinae</taxon>
        <taxon>Proconiini</taxon>
        <taxon>Homalodisca</taxon>
    </lineage>
</organism>
<reference evidence="5" key="1">
    <citation type="submission" date="2015-11" db="EMBL/GenBank/DDBJ databases">
        <title>De novo transcriptome assembly of four potential Pierce s Disease insect vectors from Arizona vineyards.</title>
        <authorList>
            <person name="Tassone E.E."/>
        </authorList>
    </citation>
    <scope>NUCLEOTIDE SEQUENCE</scope>
</reference>
<dbReference type="GO" id="GO:0006362">
    <property type="term" value="P:transcription elongation by RNA polymerase I"/>
    <property type="evidence" value="ECO:0007669"/>
    <property type="project" value="TreeGrafter"/>
</dbReference>
<dbReference type="AlphaFoldDB" id="A0A1B6I1S1"/>
<evidence type="ECO:0000256" key="4">
    <source>
        <dbReference type="ARBA" id="ARBA00023242"/>
    </source>
</evidence>
<dbReference type="GO" id="GO:0006352">
    <property type="term" value="P:DNA-templated transcription initiation"/>
    <property type="evidence" value="ECO:0007669"/>
    <property type="project" value="InterPro"/>
</dbReference>
<dbReference type="InterPro" id="IPR045113">
    <property type="entry name" value="Rpb7-like"/>
</dbReference>
<name>A0A1B6I1S1_9HEMI</name>
<protein>
    <submittedName>
        <fullName evidence="5">Uncharacterized protein</fullName>
    </submittedName>
</protein>
<keyword evidence="4" id="KW-0539">Nucleus</keyword>
<comment type="subcellular location">
    <subcellularLocation>
        <location evidence="1">Nucleus</location>
    </subcellularLocation>
</comment>
<dbReference type="InterPro" id="IPR036898">
    <property type="entry name" value="RNA_pol_Rpb7-like_N_sf"/>
</dbReference>
<dbReference type="GO" id="GO:0005736">
    <property type="term" value="C:RNA polymerase I complex"/>
    <property type="evidence" value="ECO:0007669"/>
    <property type="project" value="TreeGrafter"/>
</dbReference>
<evidence type="ECO:0000313" key="5">
    <source>
        <dbReference type="EMBL" id="JAS80869.1"/>
    </source>
</evidence>
<sequence length="173" mass="19462">MALMKNKFLLSELNELVSDNNSYVKRRSKCNRRLWLSPIHLSDLKGSIKECLDSEVTTYDEGLDGIILSFKNVQVTTISEDNPGNIQIPVDYVADVYVFKPKVGSVLTGIVSKKNNNHIACLVHKTFNITIPRPMRITVEDWNGSTLNIGDEVTFKIKYVDLSGELPYIKGSL</sequence>
<accession>A0A1B6I1S1</accession>
<dbReference type="EMBL" id="GECU01026837">
    <property type="protein sequence ID" value="JAS80869.1"/>
    <property type="molecule type" value="Transcribed_RNA"/>
</dbReference>
<evidence type="ECO:0000256" key="1">
    <source>
        <dbReference type="ARBA" id="ARBA00004123"/>
    </source>
</evidence>
<gene>
    <name evidence="5" type="ORF">g.28177</name>
</gene>